<dbReference type="SUPFAM" id="SSF89957">
    <property type="entry name" value="MTH1187/YkoF-like"/>
    <property type="match status" value="1"/>
</dbReference>
<name>W4Q0Y2_9BACI</name>
<gene>
    <name evidence="3" type="ORF">JCM9140_1604</name>
</gene>
<dbReference type="PANTHER" id="PTHR33777:SF1">
    <property type="entry name" value="UPF0045 PROTEIN ECM15"/>
    <property type="match status" value="1"/>
</dbReference>
<keyword evidence="4" id="KW-1185">Reference proteome</keyword>
<dbReference type="Gene3D" id="3.30.70.930">
    <property type="match status" value="1"/>
</dbReference>
<dbReference type="PANTHER" id="PTHR33777">
    <property type="entry name" value="UPF0045 PROTEIN ECM15"/>
    <property type="match status" value="1"/>
</dbReference>
<dbReference type="GO" id="GO:0005829">
    <property type="term" value="C:cytosol"/>
    <property type="evidence" value="ECO:0007669"/>
    <property type="project" value="TreeGrafter"/>
</dbReference>
<evidence type="ECO:0000259" key="2">
    <source>
        <dbReference type="Pfam" id="PF01910"/>
    </source>
</evidence>
<comment type="caution">
    <text evidence="3">The sequence shown here is derived from an EMBL/GenBank/DDBJ whole genome shotgun (WGS) entry which is preliminary data.</text>
</comment>
<evidence type="ECO:0000313" key="4">
    <source>
        <dbReference type="Proteomes" id="UP000018890"/>
    </source>
</evidence>
<proteinExistence type="inferred from homology"/>
<feature type="domain" description="Thiamine-binding protein" evidence="2">
    <location>
        <begin position="7"/>
        <end position="91"/>
    </location>
</feature>
<dbReference type="AlphaFoldDB" id="W4Q0Y2"/>
<comment type="similarity">
    <text evidence="1">Belongs to the UPF0045 family.</text>
</comment>
<evidence type="ECO:0000313" key="3">
    <source>
        <dbReference type="EMBL" id="GAE25600.1"/>
    </source>
</evidence>
<dbReference type="Proteomes" id="UP000018890">
    <property type="component" value="Unassembled WGS sequence"/>
</dbReference>
<dbReference type="InterPro" id="IPR002767">
    <property type="entry name" value="Thiamine_BP"/>
</dbReference>
<accession>W4Q0Y2</accession>
<dbReference type="EMBL" id="BAUT01000011">
    <property type="protein sequence ID" value="GAE25600.1"/>
    <property type="molecule type" value="Genomic_DNA"/>
</dbReference>
<dbReference type="InterPro" id="IPR051614">
    <property type="entry name" value="UPF0045_domain"/>
</dbReference>
<sequence>MATVTAGFQILPDGKDMHTDGMIPEVLNVVKESGLEFYIGPMETVVEGDLNEVFELIKKAQHVGIEAGAGECMTNIKIHYKPSGIAIEEKVY</sequence>
<dbReference type="OrthoDB" id="5886358at2"/>
<evidence type="ECO:0000256" key="1">
    <source>
        <dbReference type="ARBA" id="ARBA00010272"/>
    </source>
</evidence>
<organism evidence="3 4">
    <name type="scientific">Halalkalibacter wakoensis JCM 9140</name>
    <dbReference type="NCBI Taxonomy" id="1236970"/>
    <lineage>
        <taxon>Bacteria</taxon>
        <taxon>Bacillati</taxon>
        <taxon>Bacillota</taxon>
        <taxon>Bacilli</taxon>
        <taxon>Bacillales</taxon>
        <taxon>Bacillaceae</taxon>
        <taxon>Halalkalibacter</taxon>
    </lineage>
</organism>
<dbReference type="Pfam" id="PF01910">
    <property type="entry name" value="Thiamine_BP"/>
    <property type="match status" value="1"/>
</dbReference>
<reference evidence="3" key="1">
    <citation type="journal article" date="2014" name="Genome Announc.">
        <title>Draft Genome Sequences of Three Alkaliphilic Bacillus Strains, Bacillus wakoensis JCM 9140T, Bacillus akibai JCM 9157T, and Bacillus hemicellulosilyticus JCM 9152T.</title>
        <authorList>
            <person name="Yuki M."/>
            <person name="Oshima K."/>
            <person name="Suda W."/>
            <person name="Oshida Y."/>
            <person name="Kitamura K."/>
            <person name="Iida T."/>
            <person name="Hattori M."/>
            <person name="Ohkuma M."/>
        </authorList>
    </citation>
    <scope>NUCLEOTIDE SEQUENCE [LARGE SCALE GENOMIC DNA]</scope>
    <source>
        <strain evidence="3">JCM 9140</strain>
    </source>
</reference>
<dbReference type="InterPro" id="IPR029756">
    <property type="entry name" value="MTH1187/YkoF-like"/>
</dbReference>
<dbReference type="RefSeq" id="WP_034744253.1">
    <property type="nucleotide sequence ID" value="NZ_BAUT01000011.1"/>
</dbReference>
<dbReference type="STRING" id="1236970.JCM9140_1604"/>
<protein>
    <recommendedName>
        <fullName evidence="2">Thiamine-binding protein domain-containing protein</fullName>
    </recommendedName>
</protein>